<dbReference type="KEGG" id="sbro:GQF42_23770"/>
<gene>
    <name evidence="1" type="ORF">GQF42_23770</name>
</gene>
<name>A0A6I6N5H3_9ACTN</name>
<dbReference type="AlphaFoldDB" id="A0A6I6N5H3"/>
<protein>
    <submittedName>
        <fullName evidence="1">Uncharacterized protein</fullName>
    </submittedName>
</protein>
<dbReference type="InterPro" id="IPR036162">
    <property type="entry name" value="Resolvase-like_N_sf"/>
</dbReference>
<proteinExistence type="predicted"/>
<dbReference type="EMBL" id="CP047020">
    <property type="protein sequence ID" value="QHA05899.1"/>
    <property type="molecule type" value="Genomic_DNA"/>
</dbReference>
<accession>A0A6I6N5H3</accession>
<evidence type="ECO:0000313" key="2">
    <source>
        <dbReference type="Proteomes" id="UP000436138"/>
    </source>
</evidence>
<sequence length="136" mass="14864">MFSLSRLTRQGALEAMLINEELAKHGVLLVSVEEPYLDTSPHGRRDLRPYRCAGPARLHDQQKWKGDLGCRPLMSRAPRVRSVVPHAPGRTTGHLTADTDGPHLVDCTGAVHLTTVGGGFLDRPPRQTLDFPGSVP</sequence>
<organism evidence="1 2">
    <name type="scientific">Streptomyces broussonetiae</name>
    <dbReference type="NCBI Taxonomy" id="2686304"/>
    <lineage>
        <taxon>Bacteria</taxon>
        <taxon>Bacillati</taxon>
        <taxon>Actinomycetota</taxon>
        <taxon>Actinomycetes</taxon>
        <taxon>Kitasatosporales</taxon>
        <taxon>Streptomycetaceae</taxon>
        <taxon>Streptomyces</taxon>
    </lineage>
</organism>
<dbReference type="Gene3D" id="3.40.50.1390">
    <property type="entry name" value="Resolvase, N-terminal catalytic domain"/>
    <property type="match status" value="1"/>
</dbReference>
<dbReference type="Proteomes" id="UP000436138">
    <property type="component" value="Chromosome"/>
</dbReference>
<dbReference type="GO" id="GO:0003677">
    <property type="term" value="F:DNA binding"/>
    <property type="evidence" value="ECO:0007669"/>
    <property type="project" value="InterPro"/>
</dbReference>
<evidence type="ECO:0000313" key="1">
    <source>
        <dbReference type="EMBL" id="QHA05899.1"/>
    </source>
</evidence>
<keyword evidence="2" id="KW-1185">Reference proteome</keyword>
<dbReference type="GO" id="GO:0000150">
    <property type="term" value="F:DNA strand exchange activity"/>
    <property type="evidence" value="ECO:0007669"/>
    <property type="project" value="InterPro"/>
</dbReference>
<reference evidence="1 2" key="1">
    <citation type="submission" date="2019-12" db="EMBL/GenBank/DDBJ databases">
        <title>Streptomyces sp. strain T44 isolated from rhizosphere soil of Broussonetia papyrifera.</title>
        <authorList>
            <person name="Mo P."/>
        </authorList>
    </citation>
    <scope>NUCLEOTIDE SEQUENCE [LARGE SCALE GENOMIC DNA]</scope>
    <source>
        <strain evidence="1 2">T44</strain>
    </source>
</reference>